<reference evidence="1" key="1">
    <citation type="journal article" date="2023" name="Nat. Microbiol.">
        <title>Enrichment and characterization of a nitric oxide-reducing microbial community in a continuous bioreactor.</title>
        <authorList>
            <person name="Garrido-Amador P."/>
            <person name="Stortenbeker N."/>
            <person name="Wessels H.J.C.T."/>
            <person name="Speth D.R."/>
            <person name="Garcia-Heredia I."/>
            <person name="Kartal B."/>
        </authorList>
    </citation>
    <scope>NUCLEOTIDE SEQUENCE</scope>
    <source>
        <strain evidence="1">MAG1</strain>
    </source>
</reference>
<accession>A0AA49J1E4</accession>
<dbReference type="KEGG" id="npv:OHM77_04870"/>
<dbReference type="InterPro" id="IPR007420">
    <property type="entry name" value="DUF465"/>
</dbReference>
<name>A0AA49J1E4_9PROT</name>
<dbReference type="Gene3D" id="6.10.280.50">
    <property type="match status" value="1"/>
</dbReference>
<proteinExistence type="predicted"/>
<sequence>MQIDHHDLRHEFPDMCDAIDALKSVNGHFAGLFARYDRLTGKVENLEEHDMPVADFTLEDMKKQRVKLKDEIYHVLLAFRAGQQHGKGH</sequence>
<dbReference type="InterPro" id="IPR038444">
    <property type="entry name" value="DUF465_sf"/>
</dbReference>
<dbReference type="Pfam" id="PF04325">
    <property type="entry name" value="DUF465"/>
    <property type="match status" value="1"/>
</dbReference>
<dbReference type="AlphaFoldDB" id="A0AA49J1E4"/>
<dbReference type="Proteomes" id="UP001234916">
    <property type="component" value="Chromosome"/>
</dbReference>
<organism evidence="1">
    <name type="scientific">Candidatus Nitricoxidivorans perseverans</name>
    <dbReference type="NCBI Taxonomy" id="2975601"/>
    <lineage>
        <taxon>Bacteria</taxon>
        <taxon>Pseudomonadati</taxon>
        <taxon>Pseudomonadota</taxon>
        <taxon>Betaproteobacteria</taxon>
        <taxon>Nitrosomonadales</taxon>
        <taxon>Sterolibacteriaceae</taxon>
        <taxon>Candidatus Nitricoxidivorans</taxon>
    </lineage>
</organism>
<gene>
    <name evidence="1" type="ORF">OHM77_04870</name>
</gene>
<evidence type="ECO:0000313" key="1">
    <source>
        <dbReference type="EMBL" id="WIM06601.1"/>
    </source>
</evidence>
<protein>
    <submittedName>
        <fullName evidence="1">DUF465 domain-containing protein</fullName>
    </submittedName>
</protein>
<dbReference type="EMBL" id="CP107246">
    <property type="protein sequence ID" value="WIM06601.1"/>
    <property type="molecule type" value="Genomic_DNA"/>
</dbReference>